<evidence type="ECO:0000313" key="1">
    <source>
        <dbReference type="EMBL" id="GME23597.1"/>
    </source>
</evidence>
<sequence length="164" mass="17246">MPLLPITTTTFAAAAAARRTLTTTMPYRPRATCPRATRIASVRGLHASPRTRGATKEDHMDREKLSPSSGEYSQTGTDDDVATTTGDAAFNPNKTRPEEEVAVAGRDKGSSQDPNPLDVSPGNRDVSASKDPQEGGPDRSPAESEGSSTRARTSGRGSPKKHGG</sequence>
<accession>A0ACB5RSU0</accession>
<dbReference type="EMBL" id="BSXG01000008">
    <property type="protein sequence ID" value="GME23597.1"/>
    <property type="molecule type" value="Genomic_DNA"/>
</dbReference>
<reference evidence="1" key="1">
    <citation type="submission" date="2024-09" db="EMBL/GenBank/DDBJ databases">
        <title>Draft Genome Sequences of Neofusicoccum parvum.</title>
        <authorList>
            <person name="Ashida A."/>
            <person name="Camagna M."/>
            <person name="Tanaka A."/>
            <person name="Takemoto D."/>
        </authorList>
    </citation>
    <scope>NUCLEOTIDE SEQUENCE</scope>
    <source>
        <strain evidence="1">PPO83</strain>
    </source>
</reference>
<name>A0ACB5RSU0_9PEZI</name>
<protein>
    <submittedName>
        <fullName evidence="1">Uncharacterized protein</fullName>
    </submittedName>
</protein>
<organism evidence="1 2">
    <name type="scientific">Neofusicoccum parvum</name>
    <dbReference type="NCBI Taxonomy" id="310453"/>
    <lineage>
        <taxon>Eukaryota</taxon>
        <taxon>Fungi</taxon>
        <taxon>Dikarya</taxon>
        <taxon>Ascomycota</taxon>
        <taxon>Pezizomycotina</taxon>
        <taxon>Dothideomycetes</taxon>
        <taxon>Dothideomycetes incertae sedis</taxon>
        <taxon>Botryosphaeriales</taxon>
        <taxon>Botryosphaeriaceae</taxon>
        <taxon>Neofusicoccum</taxon>
    </lineage>
</organism>
<comment type="caution">
    <text evidence="1">The sequence shown here is derived from an EMBL/GenBank/DDBJ whole genome shotgun (WGS) entry which is preliminary data.</text>
</comment>
<keyword evidence="2" id="KW-1185">Reference proteome</keyword>
<dbReference type="Proteomes" id="UP001165186">
    <property type="component" value="Unassembled WGS sequence"/>
</dbReference>
<evidence type="ECO:0000313" key="2">
    <source>
        <dbReference type="Proteomes" id="UP001165186"/>
    </source>
</evidence>
<proteinExistence type="predicted"/>
<gene>
    <name evidence="1" type="primary">g8141</name>
    <name evidence="1" type="ORF">NpPPO83_00008141</name>
</gene>